<dbReference type="Pfam" id="PF00291">
    <property type="entry name" value="PALP"/>
    <property type="match status" value="1"/>
</dbReference>
<dbReference type="Proteomes" id="UP000615593">
    <property type="component" value="Unassembled WGS sequence"/>
</dbReference>
<dbReference type="InterPro" id="IPR036052">
    <property type="entry name" value="TrpB-like_PALP_sf"/>
</dbReference>
<evidence type="ECO:0000256" key="8">
    <source>
        <dbReference type="ARBA" id="ARBA00022898"/>
    </source>
</evidence>
<dbReference type="NCBIfam" id="TIGR03945">
    <property type="entry name" value="PLP_SbnA_fam"/>
    <property type="match status" value="1"/>
</dbReference>
<dbReference type="InterPro" id="IPR001926">
    <property type="entry name" value="TrpB-like_PALP"/>
</dbReference>
<accession>A0ABQ3BTH6</accession>
<evidence type="ECO:0000313" key="12">
    <source>
        <dbReference type="Proteomes" id="UP000615593"/>
    </source>
</evidence>
<dbReference type="PROSITE" id="PS00901">
    <property type="entry name" value="CYS_SYNTHASE"/>
    <property type="match status" value="1"/>
</dbReference>
<comment type="pathway">
    <text evidence="2">Siderophore biosynthesis.</text>
</comment>
<reference evidence="12" key="1">
    <citation type="journal article" date="2019" name="Int. J. Syst. Evol. Microbiol.">
        <title>The Global Catalogue of Microorganisms (GCM) 10K type strain sequencing project: providing services to taxonomists for standard genome sequencing and annotation.</title>
        <authorList>
            <consortium name="The Broad Institute Genomics Platform"/>
            <consortium name="The Broad Institute Genome Sequencing Center for Infectious Disease"/>
            <person name="Wu L."/>
            <person name="Ma J."/>
        </authorList>
    </citation>
    <scope>NUCLEOTIDE SEQUENCE [LARGE SCALE GENOMIC DNA]</scope>
    <source>
        <strain evidence="12">KCTC 12708</strain>
    </source>
</reference>
<evidence type="ECO:0000259" key="9">
    <source>
        <dbReference type="Pfam" id="PF00291"/>
    </source>
</evidence>
<dbReference type="InterPro" id="IPR023927">
    <property type="entry name" value="SbnA"/>
</dbReference>
<evidence type="ECO:0000256" key="1">
    <source>
        <dbReference type="ARBA" id="ARBA00001933"/>
    </source>
</evidence>
<evidence type="ECO:0000256" key="5">
    <source>
        <dbReference type="ARBA" id="ARBA00012331"/>
    </source>
</evidence>
<gene>
    <name evidence="11" type="ORF">GCM10008088_14530</name>
</gene>
<evidence type="ECO:0000256" key="4">
    <source>
        <dbReference type="ARBA" id="ARBA00011738"/>
    </source>
</evidence>
<keyword evidence="12" id="KW-1185">Reference proteome</keyword>
<comment type="subunit">
    <text evidence="4">Homodimer.</text>
</comment>
<dbReference type="InterPro" id="IPR001216">
    <property type="entry name" value="P-phosphate_BS"/>
</dbReference>
<evidence type="ECO:0000256" key="2">
    <source>
        <dbReference type="ARBA" id="ARBA00004924"/>
    </source>
</evidence>
<dbReference type="Gene3D" id="3.40.50.1100">
    <property type="match status" value="2"/>
</dbReference>
<dbReference type="EMBL" id="BMWY01000003">
    <property type="protein sequence ID" value="GGZ53947.1"/>
    <property type="molecule type" value="Genomic_DNA"/>
</dbReference>
<feature type="domain" description="Tryptophan synthase beta chain-like PALP" evidence="9">
    <location>
        <begin position="32"/>
        <end position="319"/>
    </location>
</feature>
<keyword evidence="8" id="KW-0663">Pyridoxal phosphate</keyword>
<proteinExistence type="inferred from homology"/>
<dbReference type="PANTHER" id="PTHR10314">
    <property type="entry name" value="CYSTATHIONINE BETA-SYNTHASE"/>
    <property type="match status" value="1"/>
</dbReference>
<comment type="cofactor">
    <cofactor evidence="1">
        <name>pyridoxal 5'-phosphate</name>
        <dbReference type="ChEBI" id="CHEBI:597326"/>
    </cofactor>
</comment>
<keyword evidence="7" id="KW-0808">Transferase</keyword>
<dbReference type="SUPFAM" id="SSF53686">
    <property type="entry name" value="Tryptophan synthase beta subunit-like PLP-dependent enzymes"/>
    <property type="match status" value="1"/>
</dbReference>
<dbReference type="InterPro" id="IPR050214">
    <property type="entry name" value="Cys_Synth/Cystath_Beta-Synth"/>
</dbReference>
<sequence length="949" mass="105869">MCLHLFQNQEKTYYLKINTAIREQLQVSNSILETIGDTPLVKLKHIPLNSTCEVFAKLESFNPSCSIKDRTAYNILQKAIEAGELKKGDTVIESSSGNMAIGLAQACLLLDIKLIVVVDPKLNKATEQLLQTYGATIEMVTEPLEEGGFLGARLAKVKELLKTTENSFWSNQYGNLNNPLTHQQTTKEIYEALAGNLDYLFVATSTCGTLMGCASYIKEHHPKTKVIAVDAVGSVLFGGEAGPRNIPGHGAGVNSQFLNENYIYDFIKVNDLECAMGCWELLKKESILVGGSSGAIISAFHKYESQLEEGARCALLLSDGGNRYLDTIYNQEWLLKNIPGVYDSLTPIGGWKIKPASEFSVAIIGLGPKGLYGLERLLATIKASKIENQIHIHLYNKNHFFGAGDVYKTNQPSYLKMNFANEKIDIRPKSKPEPITNRLSSYVSWLSEYLGEEESSLLKQFSSRSTVGKYLSYCFEILVAEAPKNVKFHEHTEEVINISKRGELLKIETISSSEKKEIVIVNHLLLTTGHAGNRTSSLEKENTSYINFIYPVSKKLSPVQANSVVAIKGMGLTFIDAALALTEGRGGSFLGKAEEMRYIKSGDEPQLIYPYSRSGALMIPRVGEMPASPSLRFFTAENMDALKGDSTYKFNFTKELLPLIKKEFTYRYYKLAFQNVGENLNNSLAYDEMKAQIEVFHLKHPTEKKFSFKELKDPFSDSEKYNSFTANHYLEETLKQVSLGNKSPLLAAISAWHDISPIFNDIYSFGGLTATSHQIFDTDYAPFFNRISYGPPLENMYKIWALVKAGIFDFTFGKSPKIEKSINQQLVLSNSVGNFSKQVEIDHHIDARIPKMNLKTDCSPLYQNLLKSGLVRPFQNLNAEDNYFTGGIDLTENGNLIDKEGNIIENITAYGTPTEGVTFDNDTLSRSRNDFGSIWASNAVKTIIKINKN</sequence>
<evidence type="ECO:0000256" key="6">
    <source>
        <dbReference type="ARBA" id="ARBA00016985"/>
    </source>
</evidence>
<dbReference type="InterPro" id="IPR038732">
    <property type="entry name" value="HpyO/CreE_NAD-binding"/>
</dbReference>
<dbReference type="Pfam" id="PF13454">
    <property type="entry name" value="NAD_binding_9"/>
    <property type="match status" value="1"/>
</dbReference>
<protein>
    <recommendedName>
        <fullName evidence="6">N-(2-amino-2-carboxyethyl)-L-glutamate synthase</fullName>
        <ecNumber evidence="5">2.5.1.140</ecNumber>
    </recommendedName>
</protein>
<dbReference type="CDD" id="cd01561">
    <property type="entry name" value="CBS_like"/>
    <property type="match status" value="1"/>
</dbReference>
<feature type="domain" description="FAD-dependent urate hydroxylase HpyO/Asp monooxygenase CreE-like FAD/NAD(P)-binding" evidence="10">
    <location>
        <begin position="362"/>
        <end position="530"/>
    </location>
</feature>
<name>A0ABQ3BTH6_9FLAO</name>
<organism evidence="11 12">
    <name type="scientific">Mesonia mobilis</name>
    <dbReference type="NCBI Taxonomy" id="369791"/>
    <lineage>
        <taxon>Bacteria</taxon>
        <taxon>Pseudomonadati</taxon>
        <taxon>Bacteroidota</taxon>
        <taxon>Flavobacteriia</taxon>
        <taxon>Flavobacteriales</taxon>
        <taxon>Flavobacteriaceae</taxon>
        <taxon>Mesonia</taxon>
    </lineage>
</organism>
<comment type="caution">
    <text evidence="11">The sequence shown here is derived from an EMBL/GenBank/DDBJ whole genome shotgun (WGS) entry which is preliminary data.</text>
</comment>
<evidence type="ECO:0000313" key="11">
    <source>
        <dbReference type="EMBL" id="GGZ53947.1"/>
    </source>
</evidence>
<dbReference type="EC" id="2.5.1.140" evidence="5"/>
<evidence type="ECO:0000259" key="10">
    <source>
        <dbReference type="Pfam" id="PF13454"/>
    </source>
</evidence>
<evidence type="ECO:0000256" key="3">
    <source>
        <dbReference type="ARBA" id="ARBA00008519"/>
    </source>
</evidence>
<comment type="similarity">
    <text evidence="3">Belongs to the cysteine synthase/cystathionine beta-synthase family. SbnA subfamily.</text>
</comment>
<evidence type="ECO:0000256" key="7">
    <source>
        <dbReference type="ARBA" id="ARBA00022679"/>
    </source>
</evidence>